<dbReference type="GO" id="GO:1990316">
    <property type="term" value="C:Atg1/ULK1 kinase complex"/>
    <property type="evidence" value="ECO:0007669"/>
    <property type="project" value="TreeGrafter"/>
</dbReference>
<evidence type="ECO:0000256" key="1">
    <source>
        <dbReference type="ARBA" id="ARBA00007130"/>
    </source>
</evidence>
<dbReference type="PANTHER" id="PTHR13292">
    <property type="entry name" value="AUTOPHAGY-RELATED PROTEIN 101"/>
    <property type="match status" value="1"/>
</dbReference>
<name>A0A7S0P5J4_9EUKA</name>
<comment type="similarity">
    <text evidence="1">Belongs to the ATG101 family.</text>
</comment>
<dbReference type="Pfam" id="PF07855">
    <property type="entry name" value="ATG101"/>
    <property type="match status" value="1"/>
</dbReference>
<feature type="region of interest" description="Disordered" evidence="4">
    <location>
        <begin position="124"/>
        <end position="147"/>
    </location>
</feature>
<accession>A0A7S0P5J4</accession>
<reference evidence="5" key="1">
    <citation type="submission" date="2021-01" db="EMBL/GenBank/DDBJ databases">
        <authorList>
            <person name="Corre E."/>
            <person name="Pelletier E."/>
            <person name="Niang G."/>
            <person name="Scheremetjew M."/>
            <person name="Finn R."/>
            <person name="Kale V."/>
            <person name="Holt S."/>
            <person name="Cochrane G."/>
            <person name="Meng A."/>
            <person name="Brown T."/>
            <person name="Cohen L."/>
        </authorList>
    </citation>
    <scope>NUCLEOTIDE SEQUENCE</scope>
    <source>
        <strain evidence="5">RCC1130</strain>
    </source>
</reference>
<protein>
    <recommendedName>
        <fullName evidence="2">Autophagy-related protein 101</fullName>
    </recommendedName>
</protein>
<sequence length="214" mass="24421">MNCERVELQELTVPRKQVKEILKIMHHSIVFQRALGEPRERDVDSALFDLSYVCVNSPLVQQKIEDHAEAFWSALESLPTVRVQSSIAFFERRSRPTAFGLFRSEEKVFWERWNIPLTVYSLDDEDESQLPGSPSTHGIAEEQRAQRKRELEGALRDRLEFILTMASGKKDHIPPADGLGGDVPWFEISSNSSESWSGLDLFKQLLSSPPRPGL</sequence>
<organism evidence="5">
    <name type="scientific">Calcidiscus leptoporus</name>
    <dbReference type="NCBI Taxonomy" id="127549"/>
    <lineage>
        <taxon>Eukaryota</taxon>
        <taxon>Haptista</taxon>
        <taxon>Haptophyta</taxon>
        <taxon>Prymnesiophyceae</taxon>
        <taxon>Coccolithales</taxon>
        <taxon>Calcidiscaceae</taxon>
        <taxon>Calcidiscus</taxon>
    </lineage>
</organism>
<dbReference type="GO" id="GO:0000045">
    <property type="term" value="P:autophagosome assembly"/>
    <property type="evidence" value="ECO:0007669"/>
    <property type="project" value="TreeGrafter"/>
</dbReference>
<dbReference type="GO" id="GO:0019901">
    <property type="term" value="F:protein kinase binding"/>
    <property type="evidence" value="ECO:0007669"/>
    <property type="project" value="TreeGrafter"/>
</dbReference>
<evidence type="ECO:0000256" key="4">
    <source>
        <dbReference type="SAM" id="MobiDB-lite"/>
    </source>
</evidence>
<dbReference type="InterPro" id="IPR012445">
    <property type="entry name" value="ATG101"/>
</dbReference>
<dbReference type="EMBL" id="HBER01059603">
    <property type="protein sequence ID" value="CAD8554469.1"/>
    <property type="molecule type" value="Transcribed_RNA"/>
</dbReference>
<dbReference type="GO" id="GO:0000407">
    <property type="term" value="C:phagophore assembly site"/>
    <property type="evidence" value="ECO:0007669"/>
    <property type="project" value="TreeGrafter"/>
</dbReference>
<evidence type="ECO:0000256" key="2">
    <source>
        <dbReference type="ARBA" id="ARBA00018874"/>
    </source>
</evidence>
<keyword evidence="3" id="KW-0072">Autophagy</keyword>
<gene>
    <name evidence="5" type="ORF">CLEP1334_LOCUS29760</name>
</gene>
<evidence type="ECO:0000313" key="5">
    <source>
        <dbReference type="EMBL" id="CAD8554469.1"/>
    </source>
</evidence>
<evidence type="ECO:0000256" key="3">
    <source>
        <dbReference type="ARBA" id="ARBA00023006"/>
    </source>
</evidence>
<dbReference type="PANTHER" id="PTHR13292:SF0">
    <property type="entry name" value="AUTOPHAGY-RELATED PROTEIN 101"/>
    <property type="match status" value="1"/>
</dbReference>
<dbReference type="AlphaFoldDB" id="A0A7S0P5J4"/>
<proteinExistence type="inferred from homology"/>